<dbReference type="Gene3D" id="3.40.50.720">
    <property type="entry name" value="NAD(P)-binding Rossmann-like Domain"/>
    <property type="match status" value="2"/>
</dbReference>
<evidence type="ECO:0000256" key="3">
    <source>
        <dbReference type="ARBA" id="ARBA00012954"/>
    </source>
</evidence>
<proteinExistence type="inferred from homology"/>
<dbReference type="PIRSF" id="PIRSF500134">
    <property type="entry name" value="UDPglc_DH_bac"/>
    <property type="match status" value="1"/>
</dbReference>
<dbReference type="PIRSF" id="PIRSF000124">
    <property type="entry name" value="UDPglc_GDPman_dh"/>
    <property type="match status" value="1"/>
</dbReference>
<dbReference type="InterPro" id="IPR036220">
    <property type="entry name" value="UDP-Glc/GDP-Man_DH_C_sf"/>
</dbReference>
<evidence type="ECO:0000256" key="2">
    <source>
        <dbReference type="ARBA" id="ARBA00006601"/>
    </source>
</evidence>
<dbReference type="SMART" id="SM00984">
    <property type="entry name" value="UDPG_MGDP_dh_C"/>
    <property type="match status" value="1"/>
</dbReference>
<dbReference type="InterPro" id="IPR001732">
    <property type="entry name" value="UDP-Glc/GDP-Man_DH_N"/>
</dbReference>
<keyword evidence="6 8" id="KW-0520">NAD</keyword>
<dbReference type="InterPro" id="IPR028357">
    <property type="entry name" value="UDPglc_DH_bac"/>
</dbReference>
<evidence type="ECO:0000256" key="4">
    <source>
        <dbReference type="ARBA" id="ARBA00015132"/>
    </source>
</evidence>
<evidence type="ECO:0000259" key="9">
    <source>
        <dbReference type="SMART" id="SM00984"/>
    </source>
</evidence>
<dbReference type="SUPFAM" id="SSF51735">
    <property type="entry name" value="NAD(P)-binding Rossmann-fold domains"/>
    <property type="match status" value="1"/>
</dbReference>
<dbReference type="InterPro" id="IPR008927">
    <property type="entry name" value="6-PGluconate_DH-like_C_sf"/>
</dbReference>
<dbReference type="EC" id="1.1.1.22" evidence="3 8"/>
<dbReference type="InterPro" id="IPR017476">
    <property type="entry name" value="UDP-Glc/GDP-Man"/>
</dbReference>
<dbReference type="InterPro" id="IPR014027">
    <property type="entry name" value="UDP-Glc/GDP-Man_DH_C"/>
</dbReference>
<dbReference type="Gene3D" id="1.20.5.100">
    <property type="entry name" value="Cytochrome c1, transmembrane anchor, C-terminal"/>
    <property type="match status" value="1"/>
</dbReference>
<keyword evidence="11" id="KW-1185">Reference proteome</keyword>
<organism evidence="10 11">
    <name type="scientific">Haloferula helveola</name>
    <dbReference type="NCBI Taxonomy" id="490095"/>
    <lineage>
        <taxon>Bacteria</taxon>
        <taxon>Pseudomonadati</taxon>
        <taxon>Verrucomicrobiota</taxon>
        <taxon>Verrucomicrobiia</taxon>
        <taxon>Verrucomicrobiales</taxon>
        <taxon>Verrucomicrobiaceae</taxon>
        <taxon>Haloferula</taxon>
    </lineage>
</organism>
<dbReference type="SUPFAM" id="SSF52413">
    <property type="entry name" value="UDP-glucose/GDP-mannose dehydrogenase C-terminal domain"/>
    <property type="match status" value="1"/>
</dbReference>
<dbReference type="InterPro" id="IPR036291">
    <property type="entry name" value="NAD(P)-bd_dom_sf"/>
</dbReference>
<dbReference type="PANTHER" id="PTHR43750:SF3">
    <property type="entry name" value="UDP-GLUCOSE 6-DEHYDROGENASE TUAD"/>
    <property type="match status" value="1"/>
</dbReference>
<name>A0ABN6GZU3_9BACT</name>
<dbReference type="SUPFAM" id="SSF48179">
    <property type="entry name" value="6-phosphogluconate dehydrogenase C-terminal domain-like"/>
    <property type="match status" value="1"/>
</dbReference>
<dbReference type="PANTHER" id="PTHR43750">
    <property type="entry name" value="UDP-GLUCOSE 6-DEHYDROGENASE TUAD"/>
    <property type="match status" value="1"/>
</dbReference>
<evidence type="ECO:0000256" key="1">
    <source>
        <dbReference type="ARBA" id="ARBA00004701"/>
    </source>
</evidence>
<comment type="similarity">
    <text evidence="2 8">Belongs to the UDP-glucose/GDP-mannose dehydrogenase family.</text>
</comment>
<evidence type="ECO:0000256" key="5">
    <source>
        <dbReference type="ARBA" id="ARBA00023002"/>
    </source>
</evidence>
<evidence type="ECO:0000313" key="11">
    <source>
        <dbReference type="Proteomes" id="UP001374893"/>
    </source>
</evidence>
<evidence type="ECO:0000313" key="10">
    <source>
        <dbReference type="EMBL" id="BCX46357.1"/>
    </source>
</evidence>
<comment type="pathway">
    <text evidence="1">Nucleotide-sugar biosynthesis; UDP-alpha-D-glucuronate biosynthesis; UDP-alpha-D-glucuronate from UDP-alpha-D-glucose: step 1/1.</text>
</comment>
<evidence type="ECO:0000256" key="7">
    <source>
        <dbReference type="ARBA" id="ARBA00047473"/>
    </source>
</evidence>
<protein>
    <recommendedName>
        <fullName evidence="4 8">UDP-glucose 6-dehydrogenase</fullName>
        <ecNumber evidence="3 8">1.1.1.22</ecNumber>
    </recommendedName>
</protein>
<dbReference type="RefSeq" id="WP_338687885.1">
    <property type="nucleotide sequence ID" value="NZ_AP024702.1"/>
</dbReference>
<dbReference type="EMBL" id="AP024702">
    <property type="protein sequence ID" value="BCX46357.1"/>
    <property type="molecule type" value="Genomic_DNA"/>
</dbReference>
<keyword evidence="5 8" id="KW-0560">Oxidoreductase</keyword>
<dbReference type="Pfam" id="PF03721">
    <property type="entry name" value="UDPG_MGDP_dh_N"/>
    <property type="match status" value="1"/>
</dbReference>
<dbReference type="InterPro" id="IPR014026">
    <property type="entry name" value="UDP-Glc/GDP-Man_DH_dimer"/>
</dbReference>
<feature type="domain" description="UDP-glucose/GDP-mannose dehydrogenase C-terminal" evidence="9">
    <location>
        <begin position="316"/>
        <end position="420"/>
    </location>
</feature>
<comment type="catalytic activity">
    <reaction evidence="7 8">
        <text>UDP-alpha-D-glucose + 2 NAD(+) + H2O = UDP-alpha-D-glucuronate + 2 NADH + 3 H(+)</text>
        <dbReference type="Rhea" id="RHEA:23596"/>
        <dbReference type="ChEBI" id="CHEBI:15377"/>
        <dbReference type="ChEBI" id="CHEBI:15378"/>
        <dbReference type="ChEBI" id="CHEBI:57540"/>
        <dbReference type="ChEBI" id="CHEBI:57945"/>
        <dbReference type="ChEBI" id="CHEBI:58052"/>
        <dbReference type="ChEBI" id="CHEBI:58885"/>
        <dbReference type="EC" id="1.1.1.22"/>
    </reaction>
</comment>
<evidence type="ECO:0000256" key="6">
    <source>
        <dbReference type="ARBA" id="ARBA00023027"/>
    </source>
</evidence>
<reference evidence="10 11" key="1">
    <citation type="submission" date="2021-06" db="EMBL/GenBank/DDBJ databases">
        <title>Complete genome of Haloferula helveola possessing various polysaccharide degrading enzymes.</title>
        <authorList>
            <person name="Takami H."/>
            <person name="Huang C."/>
            <person name="Hamasaki K."/>
        </authorList>
    </citation>
    <scope>NUCLEOTIDE SEQUENCE [LARGE SCALE GENOMIC DNA]</scope>
    <source>
        <strain evidence="10 11">CN-1</strain>
    </source>
</reference>
<evidence type="ECO:0000256" key="8">
    <source>
        <dbReference type="PIRNR" id="PIRNR000124"/>
    </source>
</evidence>
<gene>
    <name evidence="10" type="primary">nsd</name>
    <name evidence="10" type="ORF">HAHE_02650</name>
</gene>
<accession>A0ABN6GZU3</accession>
<dbReference type="NCBIfam" id="TIGR03026">
    <property type="entry name" value="NDP-sugDHase"/>
    <property type="match status" value="1"/>
</dbReference>
<sequence>MNITMIGTGYVGLTSGTCFAEVGHHVTCVDINPEKIDMLLKGEIPIYEPGLADLVKSNVDAGRLKFTTSTEEGVKFGDVIFIAVPTPPQPDGSVDLSFIERVAREIAECLTPEIGYRVIVDKSTVPVKTGEKVAQTVRRYAPDGVEFGVVSNPEFLREGCAVDDLLHPDRIVIGSNDDKALSLMQKLYEPFVAPVLVTDINSAELIKHAANSFLALKISYINAVANVCEASNADVEKVAEGIGMDKRIGRAFLNAGLGYGGSCFPKDIKAFIAISEALGQPFGLLKEVERINAEQMDRFLNKIREKLWVFRDKKIALWGLAFKQNTDDVRESVAIKLAKRMLEEGASLAATDPEAIGTAKRFGELTGEITFSEDMYGTLDGADALVIATEWPQFANADLTEIAKRMRTPLVFDGRNLLDPEDAKSAGLEYESIGRAAIV</sequence>
<dbReference type="Pfam" id="PF00984">
    <property type="entry name" value="UDPG_MGDP_dh"/>
    <property type="match status" value="1"/>
</dbReference>
<dbReference type="Proteomes" id="UP001374893">
    <property type="component" value="Chromosome"/>
</dbReference>
<dbReference type="Pfam" id="PF03720">
    <property type="entry name" value="UDPG_MGDP_dh_C"/>
    <property type="match status" value="1"/>
</dbReference>